<reference evidence="5" key="1">
    <citation type="journal article" date="2021" name="Microorganisms">
        <title>Acidisoma silvae sp. nov. and Acidisomacellulosilytica sp. nov., Two Acidophilic Bacteria Isolated from Decaying Wood, Hydrolyzing Cellulose and Producing Poly-3-hydroxybutyrate.</title>
        <authorList>
            <person name="Mieszkin S."/>
            <person name="Pouder E."/>
            <person name="Uroz S."/>
            <person name="Simon-Colin C."/>
            <person name="Alain K."/>
        </authorList>
    </citation>
    <scope>NUCLEOTIDE SEQUENCE</scope>
    <source>
        <strain evidence="5">HW T2.11</strain>
    </source>
</reference>
<evidence type="ECO:0000256" key="2">
    <source>
        <dbReference type="ARBA" id="ARBA00023125"/>
    </source>
</evidence>
<dbReference type="PANTHER" id="PTHR44688">
    <property type="entry name" value="DNA-BINDING TRANSCRIPTIONAL ACTIVATOR DEVR_DOSR"/>
    <property type="match status" value="1"/>
</dbReference>
<feature type="domain" description="HTH luxR-type" evidence="4">
    <location>
        <begin position="206"/>
        <end position="271"/>
    </location>
</feature>
<dbReference type="InterPro" id="IPR000792">
    <property type="entry name" value="Tscrpt_reg_LuxR_C"/>
</dbReference>
<organism evidence="5 6">
    <name type="scientific">Acidisoma silvae</name>
    <dbReference type="NCBI Taxonomy" id="2802396"/>
    <lineage>
        <taxon>Bacteria</taxon>
        <taxon>Pseudomonadati</taxon>
        <taxon>Pseudomonadota</taxon>
        <taxon>Alphaproteobacteria</taxon>
        <taxon>Acetobacterales</taxon>
        <taxon>Acidocellaceae</taxon>
        <taxon>Acidisoma</taxon>
    </lineage>
</organism>
<dbReference type="InterPro" id="IPR016032">
    <property type="entry name" value="Sig_transdc_resp-reg_C-effctor"/>
</dbReference>
<dbReference type="Pfam" id="PF00196">
    <property type="entry name" value="GerE"/>
    <property type="match status" value="1"/>
</dbReference>
<reference evidence="5" key="2">
    <citation type="submission" date="2021-01" db="EMBL/GenBank/DDBJ databases">
        <authorList>
            <person name="Mieszkin S."/>
            <person name="Pouder E."/>
            <person name="Alain K."/>
        </authorList>
    </citation>
    <scope>NUCLEOTIDE SEQUENCE</scope>
    <source>
        <strain evidence="5">HW T2.11</strain>
    </source>
</reference>
<dbReference type="PROSITE" id="PS50043">
    <property type="entry name" value="HTH_LUXR_2"/>
    <property type="match status" value="1"/>
</dbReference>
<dbReference type="SMART" id="SM00421">
    <property type="entry name" value="HTH_LUXR"/>
    <property type="match status" value="1"/>
</dbReference>
<keyword evidence="2" id="KW-0238">DNA-binding</keyword>
<dbReference type="Gene3D" id="3.40.50.2300">
    <property type="match status" value="1"/>
</dbReference>
<keyword evidence="6" id="KW-1185">Reference proteome</keyword>
<evidence type="ECO:0000256" key="1">
    <source>
        <dbReference type="ARBA" id="ARBA00023015"/>
    </source>
</evidence>
<dbReference type="PRINTS" id="PR00038">
    <property type="entry name" value="HTHLUXR"/>
</dbReference>
<evidence type="ECO:0000313" key="6">
    <source>
        <dbReference type="Proteomes" id="UP000708298"/>
    </source>
</evidence>
<keyword evidence="1" id="KW-0805">Transcription regulation</keyword>
<dbReference type="AlphaFoldDB" id="A0A964E1E8"/>
<dbReference type="Proteomes" id="UP000708298">
    <property type="component" value="Unassembled WGS sequence"/>
</dbReference>
<protein>
    <submittedName>
        <fullName evidence="5">Response regulator transcription factor</fullName>
    </submittedName>
</protein>
<dbReference type="EMBL" id="JAESVB010000025">
    <property type="protein sequence ID" value="MCB8878159.1"/>
    <property type="molecule type" value="Genomic_DNA"/>
</dbReference>
<dbReference type="GO" id="GO:0006355">
    <property type="term" value="P:regulation of DNA-templated transcription"/>
    <property type="evidence" value="ECO:0007669"/>
    <property type="project" value="InterPro"/>
</dbReference>
<proteinExistence type="predicted"/>
<accession>A0A964E1E8</accession>
<dbReference type="GO" id="GO:0003677">
    <property type="term" value="F:DNA binding"/>
    <property type="evidence" value="ECO:0007669"/>
    <property type="project" value="UniProtKB-KW"/>
</dbReference>
<name>A0A964E1E8_9PROT</name>
<gene>
    <name evidence="5" type="ORF">ASILVAE211_23450</name>
</gene>
<evidence type="ECO:0000259" key="4">
    <source>
        <dbReference type="PROSITE" id="PS50043"/>
    </source>
</evidence>
<comment type="caution">
    <text evidence="5">The sequence shown here is derived from an EMBL/GenBank/DDBJ whole genome shotgun (WGS) entry which is preliminary data.</text>
</comment>
<evidence type="ECO:0000256" key="3">
    <source>
        <dbReference type="ARBA" id="ARBA00023163"/>
    </source>
</evidence>
<dbReference type="PANTHER" id="PTHR44688:SF16">
    <property type="entry name" value="DNA-BINDING TRANSCRIPTIONAL ACTIVATOR DEVR_DOSR"/>
    <property type="match status" value="1"/>
</dbReference>
<sequence length="281" mass="30909">MTRAKFVSTVVLILRCPITRRSKPLHWTTKMDINQLDSSIAGDEFDAPQIPTAEPIHHAASLSICWIAAVSLTRTCLTELILHVDPRFSITTFDSAQHFPTEKQSNFDLVVYHSQATHTINLAELTALTLSLPASTPLIILSDATDLSPDVVAEILKHSISGFLYSRDTSIKILISSLAFGTSGGTFMPRDFFASGSAVKAAPLEEPVERRLLTPRELEVLSLIRQGKPNKLIAHTLNLSASTAKIHVRNVMRKLGATNRTQAAFRSLSYLRNNSDCHTPV</sequence>
<dbReference type="SUPFAM" id="SSF46894">
    <property type="entry name" value="C-terminal effector domain of the bipartite response regulators"/>
    <property type="match status" value="1"/>
</dbReference>
<evidence type="ECO:0000313" key="5">
    <source>
        <dbReference type="EMBL" id="MCB8878159.1"/>
    </source>
</evidence>
<dbReference type="CDD" id="cd06170">
    <property type="entry name" value="LuxR_C_like"/>
    <property type="match status" value="1"/>
</dbReference>
<keyword evidence="3" id="KW-0804">Transcription</keyword>